<accession>A0A5N0UMY2</accession>
<evidence type="ECO:0000313" key="2">
    <source>
        <dbReference type="Proteomes" id="UP000319769"/>
    </source>
</evidence>
<proteinExistence type="predicted"/>
<evidence type="ECO:0000313" key="1">
    <source>
        <dbReference type="EMBL" id="KAA9148953.1"/>
    </source>
</evidence>
<organism evidence="1 2">
    <name type="scientific">Amycolatopsis acidicola</name>
    <dbReference type="NCBI Taxonomy" id="2596893"/>
    <lineage>
        <taxon>Bacteria</taxon>
        <taxon>Bacillati</taxon>
        <taxon>Actinomycetota</taxon>
        <taxon>Actinomycetes</taxon>
        <taxon>Pseudonocardiales</taxon>
        <taxon>Pseudonocardiaceae</taxon>
        <taxon>Amycolatopsis</taxon>
    </lineage>
</organism>
<dbReference type="InterPro" id="IPR051082">
    <property type="entry name" value="Pentapeptide-BTB/POZ_domain"/>
</dbReference>
<dbReference type="EMBL" id="VMNW02000156">
    <property type="protein sequence ID" value="KAA9148953.1"/>
    <property type="molecule type" value="Genomic_DNA"/>
</dbReference>
<dbReference type="Gene3D" id="2.160.20.80">
    <property type="entry name" value="E3 ubiquitin-protein ligase SopA"/>
    <property type="match status" value="1"/>
</dbReference>
<protein>
    <submittedName>
        <fullName evidence="1">Pentapeptide repeat-containing protein</fullName>
    </submittedName>
</protein>
<comment type="caution">
    <text evidence="1">The sequence shown here is derived from an EMBL/GenBank/DDBJ whole genome shotgun (WGS) entry which is preliminary data.</text>
</comment>
<dbReference type="Pfam" id="PF00805">
    <property type="entry name" value="Pentapeptide"/>
    <property type="match status" value="1"/>
</dbReference>
<gene>
    <name evidence="1" type="ORF">FPZ12_044200</name>
</gene>
<dbReference type="PANTHER" id="PTHR14136:SF17">
    <property type="entry name" value="BTB_POZ DOMAIN-CONTAINING PROTEIN KCTD9"/>
    <property type="match status" value="1"/>
</dbReference>
<dbReference type="AlphaFoldDB" id="A0A5N0UMY2"/>
<dbReference type="InterPro" id="IPR001646">
    <property type="entry name" value="5peptide_repeat"/>
</dbReference>
<keyword evidence="2" id="KW-1185">Reference proteome</keyword>
<dbReference type="Proteomes" id="UP000319769">
    <property type="component" value="Unassembled WGS sequence"/>
</dbReference>
<dbReference type="OrthoDB" id="154708at2"/>
<sequence length="266" mass="28817">MDTLRADCSRCFALCCVATAFARSADFALDKPAGRACPNLAADFRCGIHTRLRDEGFPGCTVYDCFGAGQQLSQVTFGGRDWRAEPSLRERMFPALAVMRALHELLWYLREAQGFPAARPVRAKLARAFEETEALTRLDAGELLELDVDAHRGRVNPLVLKASELARAGTRGPDHRGGDLLGKRFRKANLRGASLRGALAIGADFTGADLREADVIGADLRGANLSGADLSTSLFLTQSQVDSATGDKRTLLPPRLEIPRHWGAPA</sequence>
<reference evidence="1" key="1">
    <citation type="submission" date="2019-09" db="EMBL/GenBank/DDBJ databases">
        <authorList>
            <person name="Teo W.F.A."/>
            <person name="Duangmal K."/>
        </authorList>
    </citation>
    <scope>NUCLEOTIDE SEQUENCE [LARGE SCALE GENOMIC DNA]</scope>
    <source>
        <strain evidence="1">K81G1</strain>
    </source>
</reference>
<name>A0A5N0UMY2_9PSEU</name>
<dbReference type="SUPFAM" id="SSF141571">
    <property type="entry name" value="Pentapeptide repeat-like"/>
    <property type="match status" value="1"/>
</dbReference>
<dbReference type="PANTHER" id="PTHR14136">
    <property type="entry name" value="BTB_POZ DOMAIN-CONTAINING PROTEIN KCTD9"/>
    <property type="match status" value="1"/>
</dbReference>